<reference evidence="1" key="1">
    <citation type="journal article" date="2021" name="New Phytol.">
        <title>Evolutionary innovations through gain and loss of genes in the ectomycorrhizal Boletales.</title>
        <authorList>
            <person name="Wu G."/>
            <person name="Miyauchi S."/>
            <person name="Morin E."/>
            <person name="Kuo A."/>
            <person name="Drula E."/>
            <person name="Varga T."/>
            <person name="Kohler A."/>
            <person name="Feng B."/>
            <person name="Cao Y."/>
            <person name="Lipzen A."/>
            <person name="Daum C."/>
            <person name="Hundley H."/>
            <person name="Pangilinan J."/>
            <person name="Johnson J."/>
            <person name="Barry K."/>
            <person name="LaButti K."/>
            <person name="Ng V."/>
            <person name="Ahrendt S."/>
            <person name="Min B."/>
            <person name="Choi I.G."/>
            <person name="Park H."/>
            <person name="Plett J.M."/>
            <person name="Magnuson J."/>
            <person name="Spatafora J.W."/>
            <person name="Nagy L.G."/>
            <person name="Henrissat B."/>
            <person name="Grigoriev I.V."/>
            <person name="Yang Z.L."/>
            <person name="Xu J."/>
            <person name="Martin F.M."/>
        </authorList>
    </citation>
    <scope>NUCLEOTIDE SEQUENCE</scope>
    <source>
        <strain evidence="1">KUC20120723A-06</strain>
    </source>
</reference>
<evidence type="ECO:0000313" key="2">
    <source>
        <dbReference type="Proteomes" id="UP000790709"/>
    </source>
</evidence>
<sequence length="223" mass="24662">MAFFPLFRTIVFGTTLLFSIICLGISAHLISLTEEYFHEYLTFAALGVATSVLTMVSLIGIFVIDFLHQGAFTSMVLVELVWLFILWVLWVATAGETAADNNLYFPYGCIYDACKLFLACHEFGAVEAFAFLNFIILLIYTVVILVFAIIATSRGNNVWFTSVKEANFTAPASSAPAQPQQHPLSQYPGTPATQPQSPPQQPEYYNSYTGNQVPPQAPQPQQV</sequence>
<gene>
    <name evidence="1" type="ORF">BV22DRAFT_1016507</name>
</gene>
<dbReference type="EMBL" id="MU266470">
    <property type="protein sequence ID" value="KAH7922856.1"/>
    <property type="molecule type" value="Genomic_DNA"/>
</dbReference>
<organism evidence="1 2">
    <name type="scientific">Leucogyrophana mollusca</name>
    <dbReference type="NCBI Taxonomy" id="85980"/>
    <lineage>
        <taxon>Eukaryota</taxon>
        <taxon>Fungi</taxon>
        <taxon>Dikarya</taxon>
        <taxon>Basidiomycota</taxon>
        <taxon>Agaricomycotina</taxon>
        <taxon>Agaricomycetes</taxon>
        <taxon>Agaricomycetidae</taxon>
        <taxon>Boletales</taxon>
        <taxon>Boletales incertae sedis</taxon>
        <taxon>Leucogyrophana</taxon>
    </lineage>
</organism>
<evidence type="ECO:0000313" key="1">
    <source>
        <dbReference type="EMBL" id="KAH7922856.1"/>
    </source>
</evidence>
<protein>
    <submittedName>
        <fullName evidence="1">Uncharacterized protein</fullName>
    </submittedName>
</protein>
<dbReference type="Proteomes" id="UP000790709">
    <property type="component" value="Unassembled WGS sequence"/>
</dbReference>
<comment type="caution">
    <text evidence="1">The sequence shown here is derived from an EMBL/GenBank/DDBJ whole genome shotgun (WGS) entry which is preliminary data.</text>
</comment>
<keyword evidence="2" id="KW-1185">Reference proteome</keyword>
<proteinExistence type="predicted"/>
<accession>A0ACB8BAZ0</accession>
<name>A0ACB8BAZ0_9AGAM</name>